<dbReference type="EMBL" id="JACHIU010000001">
    <property type="protein sequence ID" value="MBB6476485.1"/>
    <property type="molecule type" value="Genomic_DNA"/>
</dbReference>
<protein>
    <submittedName>
        <fullName evidence="1">Uncharacterized protein</fullName>
    </submittedName>
</protein>
<reference evidence="1 2" key="1">
    <citation type="submission" date="2020-08" db="EMBL/GenBank/DDBJ databases">
        <title>Sequencing the genomes of 1000 actinobacteria strains.</title>
        <authorList>
            <person name="Klenk H.-P."/>
        </authorList>
    </citation>
    <scope>NUCLEOTIDE SEQUENCE [LARGE SCALE GENOMIC DNA]</scope>
    <source>
        <strain evidence="1 2">DSM 44936</strain>
    </source>
</reference>
<organism evidence="1 2">
    <name type="scientific">Sphaerisporangium rubeum</name>
    <dbReference type="NCBI Taxonomy" id="321317"/>
    <lineage>
        <taxon>Bacteria</taxon>
        <taxon>Bacillati</taxon>
        <taxon>Actinomycetota</taxon>
        <taxon>Actinomycetes</taxon>
        <taxon>Streptosporangiales</taxon>
        <taxon>Streptosporangiaceae</taxon>
        <taxon>Sphaerisporangium</taxon>
    </lineage>
</organism>
<evidence type="ECO:0000313" key="2">
    <source>
        <dbReference type="Proteomes" id="UP000555564"/>
    </source>
</evidence>
<accession>A0A7X0IK90</accession>
<dbReference type="AlphaFoldDB" id="A0A7X0IK90"/>
<evidence type="ECO:0000313" key="1">
    <source>
        <dbReference type="EMBL" id="MBB6476485.1"/>
    </source>
</evidence>
<name>A0A7X0IK90_9ACTN</name>
<proteinExistence type="predicted"/>
<dbReference type="RefSeq" id="WP_184986561.1">
    <property type="nucleotide sequence ID" value="NZ_BAAALO010000059.1"/>
</dbReference>
<gene>
    <name evidence="1" type="ORF">BJ992_005916</name>
</gene>
<keyword evidence="2" id="KW-1185">Reference proteome</keyword>
<dbReference type="Proteomes" id="UP000555564">
    <property type="component" value="Unassembled WGS sequence"/>
</dbReference>
<sequence>MELAVHLADPTACGAIYATGTALCETLAELLSEERPHDRSHPGLLSEHAEARLSRLCYAMAWFEEIYRTGRLWPGTPLGDASPDMTVDQLLAAVPAYAVEDLAAQAGVAISALAKLRATHAPKEVHAGPTFAGSVDVGGADADLIIGGLLLDIKAKIKATLGREEFYQLIGYVLLDYDDRYCIEQVGLYLSRFGHLTTWTVTQYLGLLGCRKPIAELREKCAAALAPS</sequence>
<comment type="caution">
    <text evidence="1">The sequence shown here is derived from an EMBL/GenBank/DDBJ whole genome shotgun (WGS) entry which is preliminary data.</text>
</comment>